<dbReference type="InterPro" id="IPR025049">
    <property type="entry name" value="Mfa-like_1"/>
</dbReference>
<name>A0A5C6HEN1_BACFG</name>
<reference evidence="1 2" key="1">
    <citation type="journal article" date="2019" name="Nat. Med.">
        <title>A library of human gut bacterial isolates paired with longitudinal multiomics data enables mechanistic microbiome research.</title>
        <authorList>
            <person name="Poyet M."/>
            <person name="Groussin M."/>
            <person name="Gibbons S.M."/>
            <person name="Avila-Pacheco J."/>
            <person name="Jiang X."/>
            <person name="Kearney S.M."/>
            <person name="Perrotta A.R."/>
            <person name="Berdy B."/>
            <person name="Zhao S."/>
            <person name="Lieberman T.D."/>
            <person name="Swanson P.K."/>
            <person name="Smith M."/>
            <person name="Roesemann S."/>
            <person name="Alexander J.E."/>
            <person name="Rich S.A."/>
            <person name="Livny J."/>
            <person name="Vlamakis H."/>
            <person name="Clish C."/>
            <person name="Bullock K."/>
            <person name="Deik A."/>
            <person name="Scott J."/>
            <person name="Pierce K.A."/>
            <person name="Xavier R.J."/>
            <person name="Alm E.J."/>
        </authorList>
    </citation>
    <scope>NUCLEOTIDE SEQUENCE [LARGE SCALE GENOMIC DNA]</scope>
    <source>
        <strain evidence="1 2">BIOML-A46</strain>
    </source>
</reference>
<dbReference type="Pfam" id="PF13149">
    <property type="entry name" value="Mfa_like_1"/>
    <property type="match status" value="1"/>
</dbReference>
<evidence type="ECO:0000313" key="1">
    <source>
        <dbReference type="EMBL" id="KAA4991287.1"/>
    </source>
</evidence>
<evidence type="ECO:0000313" key="2">
    <source>
        <dbReference type="Proteomes" id="UP000460666"/>
    </source>
</evidence>
<protein>
    <submittedName>
        <fullName evidence="1">Fimbrillin family protein</fullName>
    </submittedName>
</protein>
<dbReference type="EMBL" id="VWCJ01000025">
    <property type="protein sequence ID" value="KAA4991287.1"/>
    <property type="molecule type" value="Genomic_DNA"/>
</dbReference>
<dbReference type="Proteomes" id="UP000460666">
    <property type="component" value="Unassembled WGS sequence"/>
</dbReference>
<dbReference type="AlphaFoldDB" id="A0A5C6HEN1"/>
<gene>
    <name evidence="1" type="ORF">F2Z89_21420</name>
</gene>
<proteinExistence type="predicted"/>
<organism evidence="1 2">
    <name type="scientific">Bacteroides fragilis</name>
    <dbReference type="NCBI Taxonomy" id="817"/>
    <lineage>
        <taxon>Bacteria</taxon>
        <taxon>Pseudomonadati</taxon>
        <taxon>Bacteroidota</taxon>
        <taxon>Bacteroidia</taxon>
        <taxon>Bacteroidales</taxon>
        <taxon>Bacteroidaceae</taxon>
        <taxon>Bacteroides</taxon>
    </lineage>
</organism>
<sequence length="730" mass="79754">MNRGIKWFVYSIMSLLPIGCYEDTDTLRGGKEQPGMPVQFTTAWPQGGSDMTRAIEDKKEFTDFNVIHVSAEFTLDSGTTESGNEETVTKYTILTLENGKWVNKRTEPEFEMSWPWNATHAKFTAYYLENWNGPITKVGQPLEPVVLDRFEYKDRVINPDPLEAETDVIEYGHAVHLEFHHLCARLTIVGVEDEEEYGLRFKSIEDRELKNACTMERTEENELKFWFVTEESKKISSQVDKEGEKRSVSFHLEPGDYRTFTLVRRNGNSYITISNVEELNDLQAGVSYTVSLEDLKGNITPDDSDNWWKEPTPEEPVKDFEIDEFLQAIKECNHDYTCTVNGQVITLLQKHPYRNEITLMADLDFGFESFTSVNLPDIVTFNGGGYSISGLGYPMFGTVFGTVKDLDLRRAELVHEGTPSESSDANHDTGWGVLARVCEGGTISDVSLSEVKLKIILHNDDVLDKAYNVGALVGFVPKGSLNNIRLSGNIQIEVEEYNDQAAYIACVGGVVGQCAGALSKIDNLGGNSTIEVRNHCQGHGSRYSGGVVGLLAGGSLEGCNVRTVVHAEEAEGVWNYAGGVAGAVRMGGRISNATVSGSVTGGIVSVYKETNTHSSTGGIVGHVDKASVRGGAAFNHVAVSPEYPNNPNNPNNSTTGPQTWYTIGGVIGAMAGAVKIENNEGRNVAFDTTPYLGKNHYVAGTFTAGIGKEEELKGAGNSADGTGNFIGWGN</sequence>
<comment type="caution">
    <text evidence="1">The sequence shown here is derived from an EMBL/GenBank/DDBJ whole genome shotgun (WGS) entry which is preliminary data.</text>
</comment>
<accession>A0A5C6HEN1</accession>
<dbReference type="RefSeq" id="WP_032529589.1">
    <property type="nucleotide sequence ID" value="NZ_CP036550.1"/>
</dbReference>